<dbReference type="CDD" id="cd00827">
    <property type="entry name" value="init_cond_enzymes"/>
    <property type="match status" value="1"/>
</dbReference>
<feature type="binding site" evidence="4">
    <location>
        <position position="250"/>
    </location>
    <ligand>
        <name>(3S)-3-hydroxy-3-methylglutaryl-CoA</name>
        <dbReference type="ChEBI" id="CHEBI:43074"/>
    </ligand>
</feature>
<dbReference type="AlphaFoldDB" id="A0A0R1VTG3"/>
<dbReference type="Proteomes" id="UP000051315">
    <property type="component" value="Unassembled WGS sequence"/>
</dbReference>
<protein>
    <submittedName>
        <fullName evidence="7">Hydroxymethylglutaryl-CoA synthase</fullName>
    </submittedName>
</protein>
<evidence type="ECO:0000313" key="7">
    <source>
        <dbReference type="EMBL" id="KRM09048.1"/>
    </source>
</evidence>
<name>A0A0R1VTG3_9LACO</name>
<dbReference type="GO" id="GO:0004421">
    <property type="term" value="F:hydroxymethylglutaryl-CoA synthase activity"/>
    <property type="evidence" value="ECO:0007669"/>
    <property type="project" value="InterPro"/>
</dbReference>
<keyword evidence="2" id="KW-0808">Transferase</keyword>
<feature type="domain" description="Hydroxymethylglutaryl-coenzyme A synthase C-terminal" evidence="6">
    <location>
        <begin position="264"/>
        <end position="359"/>
    </location>
</feature>
<evidence type="ECO:0000256" key="2">
    <source>
        <dbReference type="ARBA" id="ARBA00022679"/>
    </source>
</evidence>
<evidence type="ECO:0000259" key="6">
    <source>
        <dbReference type="Pfam" id="PF08540"/>
    </source>
</evidence>
<evidence type="ECO:0000313" key="8">
    <source>
        <dbReference type="Proteomes" id="UP000051315"/>
    </source>
</evidence>
<keyword evidence="8" id="KW-1185">Reference proteome</keyword>
<reference evidence="7 8" key="1">
    <citation type="journal article" date="2015" name="Genome Announc.">
        <title>Expanding the biotechnology potential of lactobacilli through comparative genomics of 213 strains and associated genera.</title>
        <authorList>
            <person name="Sun Z."/>
            <person name="Harris H.M."/>
            <person name="McCann A."/>
            <person name="Guo C."/>
            <person name="Argimon S."/>
            <person name="Zhang W."/>
            <person name="Yang X."/>
            <person name="Jeffery I.B."/>
            <person name="Cooney J.C."/>
            <person name="Kagawa T.F."/>
            <person name="Liu W."/>
            <person name="Song Y."/>
            <person name="Salvetti E."/>
            <person name="Wrobel A."/>
            <person name="Rasinkangas P."/>
            <person name="Parkhill J."/>
            <person name="Rea M.C."/>
            <person name="O'Sullivan O."/>
            <person name="Ritari J."/>
            <person name="Douillard F.P."/>
            <person name="Paul Ross R."/>
            <person name="Yang R."/>
            <person name="Briner A.E."/>
            <person name="Felis G.E."/>
            <person name="de Vos W.M."/>
            <person name="Barrangou R."/>
            <person name="Klaenhammer T.R."/>
            <person name="Caufield P.W."/>
            <person name="Cui Y."/>
            <person name="Zhang H."/>
            <person name="O'Toole P.W."/>
        </authorList>
    </citation>
    <scope>NUCLEOTIDE SEQUENCE [LARGE SCALE GENOMIC DNA]</scope>
    <source>
        <strain evidence="7 8">DSM 17758</strain>
    </source>
</reference>
<sequence>MIEEMSLEKIGIDKIGFYTPEFYLDLADLAQARAVDPNKFKIGIGQDEQAVLPLDQDVVTMAANASAPILAPKDRSEIDLIIFASESGIDQSKAGALYLQRLLGLNQSARAFEIKEACYGATAGLQMAYDHLAAHPDSQKVLVVAADVARYGLETAGEVTQGAGAVSMLVTRAPRILALSQPTAYFSEEIMDFWRPNYSDTAFAEGKYSTEQYLRFLEIVWHDYQQKTKTQLTDFAALLFHIPFTKLGLKGLCQMTADADQETKARFLQVFETATIYNRQVGNIYTGSLYLSLLSLLQKGDLSAGAKLGLFSYGSGAVGEFFAGELQSNFESMSQLADVETLLAQRQKLTVAEYERLFKQTLPIDGSTLTIDPISQHAQFRLTGISGHQRQYK</sequence>
<evidence type="ECO:0000256" key="1">
    <source>
        <dbReference type="ARBA" id="ARBA00007061"/>
    </source>
</evidence>
<feature type="binding site" evidence="4">
    <location>
        <position position="151"/>
    </location>
    <ligand>
        <name>(3S)-3-hydroxy-3-methylglutaryl-CoA</name>
        <dbReference type="ChEBI" id="CHEBI:43074"/>
    </ligand>
</feature>
<dbReference type="InterPro" id="IPR013528">
    <property type="entry name" value="HMG_CoA_synth_N"/>
</dbReference>
<gene>
    <name evidence="7" type="ORF">FC15_GL001846</name>
</gene>
<feature type="active site" description="Proton donor/acceptor" evidence="3">
    <location>
        <position position="86"/>
    </location>
</feature>
<feature type="active site" description="Acyl-thioester intermediate" evidence="3">
    <location>
        <position position="118"/>
    </location>
</feature>
<comment type="caution">
    <text evidence="7">The sequence shown here is derived from an EMBL/GenBank/DDBJ whole genome shotgun (WGS) entry which is preliminary data.</text>
</comment>
<dbReference type="NCBIfam" id="TIGR01835">
    <property type="entry name" value="HMG-CoA-S_prok"/>
    <property type="match status" value="1"/>
</dbReference>
<dbReference type="PANTHER" id="PTHR43323:SF2">
    <property type="entry name" value="HYDROXYMETHYLGLUTARYL-COA SYNTHASE"/>
    <property type="match status" value="1"/>
</dbReference>
<dbReference type="PANTHER" id="PTHR43323">
    <property type="entry name" value="3-HYDROXY-3-METHYLGLUTARYL COENZYME A SYNTHASE"/>
    <property type="match status" value="1"/>
</dbReference>
<feature type="domain" description="Hydroxymethylglutaryl-coenzyme A synthase C-terminal" evidence="6">
    <location>
        <begin position="184"/>
        <end position="257"/>
    </location>
</feature>
<dbReference type="Gene3D" id="3.40.47.10">
    <property type="match status" value="2"/>
</dbReference>
<feature type="binding site" evidence="4">
    <location>
        <position position="283"/>
    </location>
    <ligand>
        <name>(3S)-3-hydroxy-3-methylglutaryl-CoA</name>
        <dbReference type="ChEBI" id="CHEBI:43074"/>
    </ligand>
</feature>
<evidence type="ECO:0000256" key="4">
    <source>
        <dbReference type="PIRSR" id="PIRSR611554-2"/>
    </source>
</evidence>
<dbReference type="Pfam" id="PF01154">
    <property type="entry name" value="HMG_CoA_synt_N"/>
    <property type="match status" value="1"/>
</dbReference>
<evidence type="ECO:0000259" key="5">
    <source>
        <dbReference type="Pfam" id="PF01154"/>
    </source>
</evidence>
<feature type="binding site" evidence="4">
    <location>
        <position position="36"/>
    </location>
    <ligand>
        <name>(3S)-3-hydroxy-3-methylglutaryl-CoA</name>
        <dbReference type="ChEBI" id="CHEBI:43074"/>
    </ligand>
</feature>
<dbReference type="STRING" id="1423735.FC15_GL001846"/>
<evidence type="ECO:0000256" key="3">
    <source>
        <dbReference type="PIRSR" id="PIRSR611554-1"/>
    </source>
</evidence>
<dbReference type="InterPro" id="IPR011554">
    <property type="entry name" value="HMG_CoA_synthase_prok"/>
</dbReference>
<proteinExistence type="inferred from homology"/>
<dbReference type="SUPFAM" id="SSF53901">
    <property type="entry name" value="Thiolase-like"/>
    <property type="match status" value="2"/>
</dbReference>
<organism evidence="7 8">
    <name type="scientific">Lapidilactobacillus concavus DSM 17758</name>
    <dbReference type="NCBI Taxonomy" id="1423735"/>
    <lineage>
        <taxon>Bacteria</taxon>
        <taxon>Bacillati</taxon>
        <taxon>Bacillota</taxon>
        <taxon>Bacilli</taxon>
        <taxon>Lactobacillales</taxon>
        <taxon>Lactobacillaceae</taxon>
        <taxon>Lapidilactobacillus</taxon>
    </lineage>
</organism>
<dbReference type="Pfam" id="PF08540">
    <property type="entry name" value="HMG_CoA_synt_C"/>
    <property type="match status" value="2"/>
</dbReference>
<accession>A0A0R1VTG3</accession>
<feature type="domain" description="Hydroxymethylglutaryl-coenzyme A synthase N-terminal" evidence="5">
    <location>
        <begin position="9"/>
        <end position="171"/>
    </location>
</feature>
<dbReference type="InterPro" id="IPR013746">
    <property type="entry name" value="HMG_CoA_synt_C_dom"/>
</dbReference>
<dbReference type="PATRIC" id="fig|1423735.3.peg.1919"/>
<dbReference type="EMBL" id="AZFX01000060">
    <property type="protein sequence ID" value="KRM09048.1"/>
    <property type="molecule type" value="Genomic_DNA"/>
</dbReference>
<dbReference type="GO" id="GO:0006084">
    <property type="term" value="P:acetyl-CoA metabolic process"/>
    <property type="evidence" value="ECO:0007669"/>
    <property type="project" value="InterPro"/>
</dbReference>
<dbReference type="InterPro" id="IPR016039">
    <property type="entry name" value="Thiolase-like"/>
</dbReference>
<comment type="similarity">
    <text evidence="1">Belongs to the thiolase-like superfamily. HMG-CoA synthase family.</text>
</comment>
<feature type="active site" description="Proton donor/acceptor" evidence="3">
    <location>
        <position position="241"/>
    </location>
</feature>